<reference evidence="3" key="2">
    <citation type="submission" date="2009-02" db="EMBL/GenBank/DDBJ databases">
        <title>Full length sequence-verified cDNA sequences from Sitka spruce (Picea sitchensis).</title>
        <authorList>
            <person name="Reid K.E."/>
            <person name="Liao N."/>
            <person name="Ralph S."/>
            <person name="Kolosova N."/>
            <person name="Oddy C."/>
            <person name="Moore R."/>
            <person name="Mayo M."/>
            <person name="Wagner S."/>
            <person name="King J."/>
            <person name="Yanchuk A."/>
            <person name="Holt R."/>
            <person name="Jones S."/>
            <person name="Marra M."/>
            <person name="Ritland C.E."/>
            <person name="Ritland K."/>
            <person name="Bohlmann J."/>
        </authorList>
    </citation>
    <scope>NUCLEOTIDE SEQUENCE</scope>
    <source>
        <tissue evidence="3">Bark</tissue>
    </source>
</reference>
<reference evidence="2" key="1">
    <citation type="journal article" date="2008" name="BMC Genomics">
        <title>A conifer genomics resource of 200,000 spruce (Picea spp.) ESTs and 6,464 high-quality, sequence-finished full-length cDNAs for Sitka spruce (Picea sitchensis).</title>
        <authorList>
            <person name="Ralph S.G."/>
            <person name="Chun H.J."/>
            <person name="Kolosova N."/>
            <person name="Cooper D."/>
            <person name="Oddy C."/>
            <person name="Ritland C.E."/>
            <person name="Kirkpatrick R."/>
            <person name="Moore R."/>
            <person name="Barber S."/>
            <person name="Holt R.A."/>
            <person name="Jones S.J."/>
            <person name="Marra M.A."/>
            <person name="Douglas C.J."/>
            <person name="Ritland K."/>
            <person name="Bohlmann J."/>
        </authorList>
    </citation>
    <scope>NUCLEOTIDE SEQUENCE</scope>
    <source>
        <tissue evidence="2">Green portion of the leader tissue</tissue>
    </source>
</reference>
<sequence>MDGQGLNKAPQPCVKASLSLGSEQYDFTGFEHDGLLSDRLVKLKEQCMTTFKDYLVRHNVPADVPDEVQQSSSEEEDSKPSKLPKRSKKLK</sequence>
<protein>
    <submittedName>
        <fullName evidence="2">Uncharacterized protein</fullName>
    </submittedName>
</protein>
<dbReference type="EMBL" id="EF082651">
    <property type="protein sequence ID" value="ABK22006.1"/>
    <property type="molecule type" value="mRNA"/>
</dbReference>
<evidence type="ECO:0000313" key="3">
    <source>
        <dbReference type="EMBL" id="ACN41103.1"/>
    </source>
</evidence>
<proteinExistence type="evidence at transcript level"/>
<feature type="region of interest" description="Disordered" evidence="1">
    <location>
        <begin position="62"/>
        <end position="91"/>
    </location>
</feature>
<evidence type="ECO:0000256" key="1">
    <source>
        <dbReference type="SAM" id="MobiDB-lite"/>
    </source>
</evidence>
<dbReference type="PANTHER" id="PTHR37194">
    <property type="entry name" value="T2E6.7-RELATED"/>
    <property type="match status" value="1"/>
</dbReference>
<evidence type="ECO:0000313" key="2">
    <source>
        <dbReference type="EMBL" id="ABK22006.1"/>
    </source>
</evidence>
<accession>A9NMZ5</accession>
<feature type="compositionally biased region" description="Basic residues" evidence="1">
    <location>
        <begin position="82"/>
        <end position="91"/>
    </location>
</feature>
<dbReference type="EMBL" id="BT071652">
    <property type="protein sequence ID" value="ACN41103.1"/>
    <property type="molecule type" value="mRNA"/>
</dbReference>
<dbReference type="AlphaFoldDB" id="A9NMZ5"/>
<name>A9NMZ5_PICSI</name>
<dbReference type="PANTHER" id="PTHR37194:SF2">
    <property type="entry name" value="T2E6.7-RELATED"/>
    <property type="match status" value="1"/>
</dbReference>
<organism evidence="2">
    <name type="scientific">Picea sitchensis</name>
    <name type="common">Sitka spruce</name>
    <name type="synonym">Pinus sitchensis</name>
    <dbReference type="NCBI Taxonomy" id="3332"/>
    <lineage>
        <taxon>Eukaryota</taxon>
        <taxon>Viridiplantae</taxon>
        <taxon>Streptophyta</taxon>
        <taxon>Embryophyta</taxon>
        <taxon>Tracheophyta</taxon>
        <taxon>Spermatophyta</taxon>
        <taxon>Pinopsida</taxon>
        <taxon>Pinidae</taxon>
        <taxon>Conifers I</taxon>
        <taxon>Pinales</taxon>
        <taxon>Pinaceae</taxon>
        <taxon>Picea</taxon>
    </lineage>
</organism>